<feature type="signal peptide" evidence="7">
    <location>
        <begin position="1"/>
        <end position="27"/>
    </location>
</feature>
<dbReference type="GO" id="GO:0004519">
    <property type="term" value="F:endonuclease activity"/>
    <property type="evidence" value="ECO:0007669"/>
    <property type="project" value="UniProtKB-KW"/>
</dbReference>
<dbReference type="EMBL" id="LSRP01000074">
    <property type="protein sequence ID" value="OJF98716.1"/>
    <property type="molecule type" value="Genomic_DNA"/>
</dbReference>
<dbReference type="CDD" id="cd11010">
    <property type="entry name" value="S1-P1_nuclease"/>
    <property type="match status" value="1"/>
</dbReference>
<sequence length="266" mass="29602">MQFRRLILIVVACLSLWTCTGIDSAFAWGTTGHRVVALIAERHLTPVAREAVSILLDSEGKASMADVAMWADDVRSLKIPVQPLHTVRIPLDHKPYDPAMACPKDRCVLAAIEASTVTLADPEAPTAARMAALKYLVHFIGDLHQPLHASADTGEERVVSEARKRKLHWVWDVGIIRAQDMNAHTLAGLIDADRRLKVSTRGTPVDWALEGRNIARDQVFPPLRGWRVDGTVQLPATYALDNWPVVRLRLKQAGLRLARLLNENFR</sequence>
<keyword evidence="5" id="KW-1015">Disulfide bond</keyword>
<keyword evidence="10" id="KW-1185">Reference proteome</keyword>
<evidence type="ECO:0000313" key="9">
    <source>
        <dbReference type="EMBL" id="OJF98896.1"/>
    </source>
</evidence>
<accession>A0A657LV91</accession>
<gene>
    <name evidence="8" type="ORF">AX760_01340</name>
    <name evidence="9" type="ORF">AX760_02470</name>
</gene>
<keyword evidence="4" id="KW-0378">Hydrolase</keyword>
<evidence type="ECO:0000313" key="10">
    <source>
        <dbReference type="Proteomes" id="UP000182661"/>
    </source>
</evidence>
<evidence type="ECO:0000256" key="6">
    <source>
        <dbReference type="ARBA" id="ARBA00023180"/>
    </source>
</evidence>
<dbReference type="PANTHER" id="PTHR33146:SF26">
    <property type="entry name" value="ENDONUCLEASE 4"/>
    <property type="match status" value="1"/>
</dbReference>
<protein>
    <recommendedName>
        <fullName evidence="11">S1/P1 Nuclease</fullName>
    </recommendedName>
</protein>
<evidence type="ECO:0000256" key="4">
    <source>
        <dbReference type="ARBA" id="ARBA00022801"/>
    </source>
</evidence>
<dbReference type="Proteomes" id="UP000182661">
    <property type="component" value="Unassembled WGS sequence"/>
</dbReference>
<dbReference type="SUPFAM" id="SSF48537">
    <property type="entry name" value="Phospholipase C/P1 nuclease"/>
    <property type="match status" value="1"/>
</dbReference>
<dbReference type="RefSeq" id="WP_071832357.1">
    <property type="nucleotide sequence ID" value="NZ_LSRP01000074.1"/>
</dbReference>
<evidence type="ECO:0000256" key="3">
    <source>
        <dbReference type="ARBA" id="ARBA00022759"/>
    </source>
</evidence>
<keyword evidence="2" id="KW-0479">Metal-binding</keyword>
<feature type="chain" id="PRO_5036159261" description="S1/P1 Nuclease" evidence="7">
    <location>
        <begin position="28"/>
        <end position="266"/>
    </location>
</feature>
<dbReference type="PANTHER" id="PTHR33146">
    <property type="entry name" value="ENDONUCLEASE 4"/>
    <property type="match status" value="1"/>
</dbReference>
<evidence type="ECO:0000256" key="7">
    <source>
        <dbReference type="SAM" id="SignalP"/>
    </source>
</evidence>
<organism evidence="8 10">
    <name type="scientific">Pararhizobium antarcticum</name>
    <dbReference type="NCBI Taxonomy" id="1798805"/>
    <lineage>
        <taxon>Bacteria</taxon>
        <taxon>Pseudomonadati</taxon>
        <taxon>Pseudomonadota</taxon>
        <taxon>Alphaproteobacteria</taxon>
        <taxon>Hyphomicrobiales</taxon>
        <taxon>Rhizobiaceae</taxon>
        <taxon>Rhizobium/Agrobacterium group</taxon>
        <taxon>Pararhizobium</taxon>
    </lineage>
</organism>
<dbReference type="Gene3D" id="1.10.575.10">
    <property type="entry name" value="P1 Nuclease"/>
    <property type="match status" value="1"/>
</dbReference>
<dbReference type="GO" id="GO:0006308">
    <property type="term" value="P:DNA catabolic process"/>
    <property type="evidence" value="ECO:0007669"/>
    <property type="project" value="InterPro"/>
</dbReference>
<evidence type="ECO:0000313" key="8">
    <source>
        <dbReference type="EMBL" id="OJF98716.1"/>
    </source>
</evidence>
<name>A0A657LV91_9HYPH</name>
<evidence type="ECO:0000256" key="2">
    <source>
        <dbReference type="ARBA" id="ARBA00022723"/>
    </source>
</evidence>
<evidence type="ECO:0000256" key="5">
    <source>
        <dbReference type="ARBA" id="ARBA00023157"/>
    </source>
</evidence>
<proteinExistence type="predicted"/>
<dbReference type="GO" id="GO:0016788">
    <property type="term" value="F:hydrolase activity, acting on ester bonds"/>
    <property type="evidence" value="ECO:0007669"/>
    <property type="project" value="InterPro"/>
</dbReference>
<keyword evidence="3" id="KW-0255">Endonuclease</keyword>
<dbReference type="EMBL" id="LSRP01000074">
    <property type="protein sequence ID" value="OJF98896.1"/>
    <property type="molecule type" value="Genomic_DNA"/>
</dbReference>
<keyword evidence="1" id="KW-0540">Nuclease</keyword>
<reference evidence="8 10" key="1">
    <citation type="submission" date="2016-02" db="EMBL/GenBank/DDBJ databases">
        <title>Genome sequencing of a beta-galactosidase producing bacteria Rhizobium sp. 59.</title>
        <authorList>
            <person name="Wang D."/>
            <person name="Kot W."/>
            <person name="Qin Y."/>
            <person name="Hansen L."/>
            <person name="Naqvi K."/>
            <person name="Rensing C."/>
        </authorList>
    </citation>
    <scope>NUCLEOTIDE SEQUENCE [LARGE SCALE GENOMIC DNA]</scope>
    <source>
        <strain evidence="8 10">59</strain>
    </source>
</reference>
<dbReference type="InterPro" id="IPR008947">
    <property type="entry name" value="PLipase_C/P1_nuclease_dom_sf"/>
</dbReference>
<keyword evidence="6" id="KW-0325">Glycoprotein</keyword>
<dbReference type="GO" id="GO:0003676">
    <property type="term" value="F:nucleic acid binding"/>
    <property type="evidence" value="ECO:0007669"/>
    <property type="project" value="InterPro"/>
</dbReference>
<dbReference type="Pfam" id="PF02265">
    <property type="entry name" value="S1-P1_nuclease"/>
    <property type="match status" value="1"/>
</dbReference>
<dbReference type="AlphaFoldDB" id="A0A657LV91"/>
<keyword evidence="7" id="KW-0732">Signal</keyword>
<dbReference type="InterPro" id="IPR003154">
    <property type="entry name" value="S1/P1nuclease"/>
</dbReference>
<dbReference type="GO" id="GO:0046872">
    <property type="term" value="F:metal ion binding"/>
    <property type="evidence" value="ECO:0007669"/>
    <property type="project" value="UniProtKB-KW"/>
</dbReference>
<comment type="caution">
    <text evidence="8">The sequence shown here is derived from an EMBL/GenBank/DDBJ whole genome shotgun (WGS) entry which is preliminary data.</text>
</comment>
<evidence type="ECO:0000256" key="1">
    <source>
        <dbReference type="ARBA" id="ARBA00022722"/>
    </source>
</evidence>
<evidence type="ECO:0008006" key="11">
    <source>
        <dbReference type="Google" id="ProtNLM"/>
    </source>
</evidence>